<dbReference type="AlphaFoldDB" id="A0A0S2IUW3"/>
<protein>
    <submittedName>
        <fullName evidence="1">Uncharacterized protein</fullName>
    </submittedName>
</protein>
<accession>A0A0S2IUW3</accession>
<dbReference type="RefSeq" id="WP_032853262.1">
    <property type="nucleotide sequence ID" value="NZ_CP012029.1"/>
</dbReference>
<dbReference type="Pfam" id="PF09903">
    <property type="entry name" value="DUF2130"/>
    <property type="match status" value="1"/>
</dbReference>
<name>A0A0S2IUW3_LEPBO</name>
<evidence type="ECO:0000313" key="1">
    <source>
        <dbReference type="EMBL" id="ALO27435.1"/>
    </source>
</evidence>
<organism evidence="1">
    <name type="scientific">Leptospira borgpetersenii serovar Ballum</name>
    <dbReference type="NCBI Taxonomy" id="280505"/>
    <lineage>
        <taxon>Bacteria</taxon>
        <taxon>Pseudomonadati</taxon>
        <taxon>Spirochaetota</taxon>
        <taxon>Spirochaetia</taxon>
        <taxon>Leptospirales</taxon>
        <taxon>Leptospiraceae</taxon>
        <taxon>Leptospira</taxon>
    </lineage>
</organism>
<gene>
    <name evidence="1" type="ORF">LBBP_03235</name>
</gene>
<dbReference type="EMBL" id="CP012029">
    <property type="protein sequence ID" value="ALO27435.1"/>
    <property type="molecule type" value="Genomic_DNA"/>
</dbReference>
<dbReference type="Proteomes" id="UP000058857">
    <property type="component" value="Chromosome 1"/>
</dbReference>
<reference evidence="1 2" key="1">
    <citation type="journal article" date="2015" name="PLoS Negl. Trop. Dis.">
        <title>Distribution of Plasmids in Distinct Leptospira Pathogenic Species.</title>
        <authorList>
            <person name="Wang Y."/>
            <person name="Zhuang X."/>
            <person name="Zhong Y."/>
            <person name="Zhang C."/>
            <person name="Zhang Y."/>
            <person name="Zeng L."/>
            <person name="Zhu Y."/>
            <person name="He P."/>
            <person name="Dong K."/>
            <person name="Pal U."/>
            <person name="Guo X."/>
            <person name="Qin J."/>
        </authorList>
    </citation>
    <scope>NUCLEOTIDE SEQUENCE [LARGE SCALE GENOMIC DNA]</scope>
    <source>
        <strain evidence="1 2">56604</strain>
    </source>
</reference>
<proteinExistence type="predicted"/>
<sequence length="90" mass="10628">MSEFRFHTLHFTFSDLSTGKFWDKLLVGLEFRQRIESMGDTFKEMKNDLDSEKITMEKIWSKREKQMHRIIQNTAGMYGDLTGLGATYLL</sequence>
<evidence type="ECO:0000313" key="2">
    <source>
        <dbReference type="Proteomes" id="UP000058857"/>
    </source>
</evidence>
<dbReference type="PATRIC" id="fig|280505.15.peg.3156"/>
<dbReference type="InterPro" id="IPR019219">
    <property type="entry name" value="DUF2130"/>
</dbReference>